<evidence type="ECO:0000313" key="2">
    <source>
        <dbReference type="Proteomes" id="UP001501183"/>
    </source>
</evidence>
<comment type="caution">
    <text evidence="1">The sequence shown here is derived from an EMBL/GenBank/DDBJ whole genome shotgun (WGS) entry which is preliminary data.</text>
</comment>
<protein>
    <submittedName>
        <fullName evidence="1">Uncharacterized protein</fullName>
    </submittedName>
</protein>
<dbReference type="Proteomes" id="UP001501183">
    <property type="component" value="Unassembled WGS sequence"/>
</dbReference>
<gene>
    <name evidence="1" type="ORF">GCM10023094_41180</name>
</gene>
<evidence type="ECO:0000313" key="1">
    <source>
        <dbReference type="EMBL" id="GAA4485795.1"/>
    </source>
</evidence>
<proteinExistence type="predicted"/>
<organism evidence="1 2">
    <name type="scientific">Rhodococcus olei</name>
    <dbReference type="NCBI Taxonomy" id="2161675"/>
    <lineage>
        <taxon>Bacteria</taxon>
        <taxon>Bacillati</taxon>
        <taxon>Actinomycetota</taxon>
        <taxon>Actinomycetes</taxon>
        <taxon>Mycobacteriales</taxon>
        <taxon>Nocardiaceae</taxon>
        <taxon>Rhodococcus</taxon>
    </lineage>
</organism>
<accession>A0ABP8PEB4</accession>
<reference evidence="2" key="1">
    <citation type="journal article" date="2019" name="Int. J. Syst. Evol. Microbiol.">
        <title>The Global Catalogue of Microorganisms (GCM) 10K type strain sequencing project: providing services to taxonomists for standard genome sequencing and annotation.</title>
        <authorList>
            <consortium name="The Broad Institute Genomics Platform"/>
            <consortium name="The Broad Institute Genome Sequencing Center for Infectious Disease"/>
            <person name="Wu L."/>
            <person name="Ma J."/>
        </authorList>
    </citation>
    <scope>NUCLEOTIDE SEQUENCE [LARGE SCALE GENOMIC DNA]</scope>
    <source>
        <strain evidence="2">JCM 32206</strain>
    </source>
</reference>
<sequence length="103" mass="10793">MTTVSVTMVNTTNEALVLDPEESDRGSDAPGMPTRIAAHATGRFRMSGGVSYLLGGDPDRVIYLQVDGAVWAPPTCVVRSAADEDGLEIQVSPAPWLHGPTAA</sequence>
<name>A0ABP8PEB4_9NOCA</name>
<keyword evidence="2" id="KW-1185">Reference proteome</keyword>
<dbReference type="EMBL" id="BAABFB010000063">
    <property type="protein sequence ID" value="GAA4485795.1"/>
    <property type="molecule type" value="Genomic_DNA"/>
</dbReference>
<dbReference type="RefSeq" id="WP_345349489.1">
    <property type="nucleotide sequence ID" value="NZ_BAABFB010000063.1"/>
</dbReference>